<evidence type="ECO:0000313" key="2">
    <source>
        <dbReference type="EMBL" id="CAH1001817.1"/>
    </source>
</evidence>
<accession>A0ABM9B3C7</accession>
<dbReference type="PANTHER" id="PTHR11895">
    <property type="entry name" value="TRANSAMIDASE"/>
    <property type="match status" value="1"/>
</dbReference>
<evidence type="ECO:0000259" key="1">
    <source>
        <dbReference type="Pfam" id="PF01425"/>
    </source>
</evidence>
<dbReference type="EMBL" id="CAKLPZ010000003">
    <property type="protein sequence ID" value="CAH1001817.1"/>
    <property type="molecule type" value="Genomic_DNA"/>
</dbReference>
<dbReference type="InterPro" id="IPR023631">
    <property type="entry name" value="Amidase_dom"/>
</dbReference>
<dbReference type="PANTHER" id="PTHR11895:SF73">
    <property type="entry name" value="AMIDASE FAMILY PROTEIN"/>
    <property type="match status" value="1"/>
</dbReference>
<dbReference type="Pfam" id="PF01425">
    <property type="entry name" value="Amidase"/>
    <property type="match status" value="1"/>
</dbReference>
<protein>
    <submittedName>
        <fullName evidence="2">Glutamyl-tRNA(Gln) amidotransferase subunit A, chloroplastic/mitochondrial</fullName>
        <ecNumber evidence="2">6.3.5.7</ecNumber>
    </submittedName>
</protein>
<organism evidence="2 3">
    <name type="scientific">Neolewinella maritima</name>
    <dbReference type="NCBI Taxonomy" id="1383882"/>
    <lineage>
        <taxon>Bacteria</taxon>
        <taxon>Pseudomonadati</taxon>
        <taxon>Bacteroidota</taxon>
        <taxon>Saprospiria</taxon>
        <taxon>Saprospirales</taxon>
        <taxon>Lewinellaceae</taxon>
        <taxon>Neolewinella</taxon>
    </lineage>
</organism>
<keyword evidence="3" id="KW-1185">Reference proteome</keyword>
<dbReference type="GO" id="GO:0050567">
    <property type="term" value="F:glutaminyl-tRNA synthase (glutamine-hydrolyzing) activity"/>
    <property type="evidence" value="ECO:0007669"/>
    <property type="project" value="UniProtKB-EC"/>
</dbReference>
<keyword evidence="2" id="KW-0436">Ligase</keyword>
<sequence length="562" mass="60642">MSSVQRSLPVQVTKMNLRTTVLLISLSVLLLAMATVAVTADQVKHAAAVLGIDFLDDEEIELMLPDLEENLAAFDSIASADIPNGLSPALVFSPVLRPDQLPADTSVTAPAFPPNLPQGRALLTGYEWMTVEQLAGLIYNRQVSSRELTEYFLQRLKEHDPTLHCVITLTEERALEKADAMDAELAAGTYRGYLHGIPYGAKDLLAARGYPTTWGAEPYRDQTIDMDASVVEQLDAAGAVLCAKLSMGALAWGDVWYGEMTRNPWKVESGSSGSSAGSASAVAAGLLPFAIGTETLGSIVSPSTVCGTTGLRPTFGRVSRHGAMALSWSMDKIGPITRSARDAGLVLAAIAHYDPRDGHAIPAGFQYSLPLDIPAPRRIGYLKASFGGDYDFAASDSATLASLRTIGYELVEIDLPSAPEIGFILSVEAAAAFETLSRSGDDDLLTRQMRNAWPNTFRAAHFVPAVAYVQANRLRRQLMIDLDRVFAENDIEVYVNPSWNSSSLFITNMTGQPSITVPNGMYDGTPTSITFTGRLFGEQELIEVAAAYQDATRWDEQHPAAF</sequence>
<dbReference type="Proteomes" id="UP000837803">
    <property type="component" value="Unassembled WGS sequence"/>
</dbReference>
<dbReference type="InterPro" id="IPR036928">
    <property type="entry name" value="AS_sf"/>
</dbReference>
<reference evidence="2" key="1">
    <citation type="submission" date="2021-12" db="EMBL/GenBank/DDBJ databases">
        <authorList>
            <person name="Rodrigo-Torres L."/>
            <person name="Arahal R. D."/>
            <person name="Lucena T."/>
        </authorList>
    </citation>
    <scope>NUCLEOTIDE SEQUENCE</scope>
    <source>
        <strain evidence="2">CECT 8419</strain>
    </source>
</reference>
<dbReference type="SUPFAM" id="SSF75304">
    <property type="entry name" value="Amidase signature (AS) enzymes"/>
    <property type="match status" value="1"/>
</dbReference>
<proteinExistence type="predicted"/>
<comment type="caution">
    <text evidence="2">The sequence shown here is derived from an EMBL/GenBank/DDBJ whole genome shotgun (WGS) entry which is preliminary data.</text>
</comment>
<dbReference type="EC" id="6.3.5.7" evidence="2"/>
<feature type="domain" description="Amidase" evidence="1">
    <location>
        <begin position="147"/>
        <end position="452"/>
    </location>
</feature>
<name>A0ABM9B3C7_9BACT</name>
<gene>
    <name evidence="2" type="primary">QRSL1</name>
    <name evidence="2" type="ORF">LEM8419_02725</name>
</gene>
<evidence type="ECO:0000313" key="3">
    <source>
        <dbReference type="Proteomes" id="UP000837803"/>
    </source>
</evidence>
<dbReference type="Gene3D" id="3.90.1300.10">
    <property type="entry name" value="Amidase signature (AS) domain"/>
    <property type="match status" value="1"/>
</dbReference>
<dbReference type="InterPro" id="IPR000120">
    <property type="entry name" value="Amidase"/>
</dbReference>